<evidence type="ECO:0000256" key="1">
    <source>
        <dbReference type="ARBA" id="ARBA00004141"/>
    </source>
</evidence>
<dbReference type="InterPro" id="IPR035906">
    <property type="entry name" value="MetI-like_sf"/>
</dbReference>
<feature type="non-terminal residue" evidence="7">
    <location>
        <position position="28"/>
    </location>
</feature>
<dbReference type="EMBL" id="UINC01115520">
    <property type="protein sequence ID" value="SVC86611.1"/>
    <property type="molecule type" value="Genomic_DNA"/>
</dbReference>
<evidence type="ECO:0000256" key="2">
    <source>
        <dbReference type="ARBA" id="ARBA00022692"/>
    </source>
</evidence>
<name>A0A382QQK4_9ZZZZ</name>
<dbReference type="PROSITE" id="PS50928">
    <property type="entry name" value="ABC_TM1"/>
    <property type="match status" value="1"/>
</dbReference>
<keyword evidence="4 5" id="KW-0472">Membrane</keyword>
<evidence type="ECO:0000256" key="5">
    <source>
        <dbReference type="SAM" id="Phobius"/>
    </source>
</evidence>
<evidence type="ECO:0000256" key="4">
    <source>
        <dbReference type="ARBA" id="ARBA00023136"/>
    </source>
</evidence>
<feature type="transmembrane region" description="Helical" evidence="5">
    <location>
        <begin position="6"/>
        <end position="27"/>
    </location>
</feature>
<sequence>MGANQWQTICYVVIPIIAPSLIGVALFG</sequence>
<comment type="subcellular location">
    <subcellularLocation>
        <location evidence="1">Membrane</location>
        <topology evidence="1">Multi-pass membrane protein</topology>
    </subcellularLocation>
</comment>
<organism evidence="7">
    <name type="scientific">marine metagenome</name>
    <dbReference type="NCBI Taxonomy" id="408172"/>
    <lineage>
        <taxon>unclassified sequences</taxon>
        <taxon>metagenomes</taxon>
        <taxon>ecological metagenomes</taxon>
    </lineage>
</organism>
<proteinExistence type="predicted"/>
<keyword evidence="2 5" id="KW-0812">Transmembrane</keyword>
<protein>
    <recommendedName>
        <fullName evidence="6">ABC transmembrane type-1 domain-containing protein</fullName>
    </recommendedName>
</protein>
<dbReference type="Gene3D" id="1.10.3720.10">
    <property type="entry name" value="MetI-like"/>
    <property type="match status" value="1"/>
</dbReference>
<evidence type="ECO:0000259" key="6">
    <source>
        <dbReference type="PROSITE" id="PS50928"/>
    </source>
</evidence>
<keyword evidence="3 5" id="KW-1133">Transmembrane helix</keyword>
<dbReference type="SUPFAM" id="SSF161098">
    <property type="entry name" value="MetI-like"/>
    <property type="match status" value="1"/>
</dbReference>
<evidence type="ECO:0000313" key="7">
    <source>
        <dbReference type="EMBL" id="SVC86611.1"/>
    </source>
</evidence>
<gene>
    <name evidence="7" type="ORF">METZ01_LOCUS339465</name>
</gene>
<dbReference type="GO" id="GO:0016020">
    <property type="term" value="C:membrane"/>
    <property type="evidence" value="ECO:0007669"/>
    <property type="project" value="UniProtKB-SubCell"/>
</dbReference>
<accession>A0A382QQK4</accession>
<reference evidence="7" key="1">
    <citation type="submission" date="2018-05" db="EMBL/GenBank/DDBJ databases">
        <authorList>
            <person name="Lanie J.A."/>
            <person name="Ng W.-L."/>
            <person name="Kazmierczak K.M."/>
            <person name="Andrzejewski T.M."/>
            <person name="Davidsen T.M."/>
            <person name="Wayne K.J."/>
            <person name="Tettelin H."/>
            <person name="Glass J.I."/>
            <person name="Rusch D."/>
            <person name="Podicherti R."/>
            <person name="Tsui H.-C.T."/>
            <person name="Winkler M.E."/>
        </authorList>
    </citation>
    <scope>NUCLEOTIDE SEQUENCE</scope>
</reference>
<dbReference type="InterPro" id="IPR000515">
    <property type="entry name" value="MetI-like"/>
</dbReference>
<feature type="domain" description="ABC transmembrane type-1" evidence="6">
    <location>
        <begin position="1"/>
        <end position="28"/>
    </location>
</feature>
<dbReference type="GO" id="GO:0055085">
    <property type="term" value="P:transmembrane transport"/>
    <property type="evidence" value="ECO:0007669"/>
    <property type="project" value="InterPro"/>
</dbReference>
<dbReference type="AlphaFoldDB" id="A0A382QQK4"/>
<evidence type="ECO:0000256" key="3">
    <source>
        <dbReference type="ARBA" id="ARBA00022989"/>
    </source>
</evidence>